<evidence type="ECO:0000313" key="2">
    <source>
        <dbReference type="EMBL" id="KAF0686888.1"/>
    </source>
</evidence>
<reference evidence="3 4" key="1">
    <citation type="submission" date="2019-03" db="EMBL/GenBank/DDBJ databases">
        <authorList>
            <person name="Gaulin E."/>
            <person name="Dumas B."/>
        </authorList>
    </citation>
    <scope>NUCLEOTIDE SEQUENCE [LARGE SCALE GENOMIC DNA]</scope>
    <source>
        <strain evidence="3">CBS 568.67</strain>
    </source>
</reference>
<feature type="domain" description="AB hydrolase-1" evidence="1">
    <location>
        <begin position="51"/>
        <end position="298"/>
    </location>
</feature>
<dbReference type="EMBL" id="VJMH01006968">
    <property type="protein sequence ID" value="KAF0686888.1"/>
    <property type="molecule type" value="Genomic_DNA"/>
</dbReference>
<dbReference type="PRINTS" id="PR00111">
    <property type="entry name" value="ABHYDROLASE"/>
</dbReference>
<evidence type="ECO:0000313" key="4">
    <source>
        <dbReference type="Proteomes" id="UP000332933"/>
    </source>
</evidence>
<dbReference type="OrthoDB" id="19657at2759"/>
<dbReference type="InterPro" id="IPR000073">
    <property type="entry name" value="AB_hydrolase_1"/>
</dbReference>
<reference evidence="2" key="2">
    <citation type="submission" date="2019-06" db="EMBL/GenBank/DDBJ databases">
        <title>Genomics analysis of Aphanomyces spp. identifies a new class of oomycete effector associated with host adaptation.</title>
        <authorList>
            <person name="Gaulin E."/>
        </authorList>
    </citation>
    <scope>NUCLEOTIDE SEQUENCE</scope>
    <source>
        <strain evidence="2">CBS 578.67</strain>
    </source>
</reference>
<protein>
    <submittedName>
        <fullName evidence="3">Aste57867_21320 protein</fullName>
    </submittedName>
</protein>
<dbReference type="InterPro" id="IPR050471">
    <property type="entry name" value="AB_hydrolase"/>
</dbReference>
<accession>A0A485LHT9</accession>
<evidence type="ECO:0000313" key="3">
    <source>
        <dbReference type="EMBL" id="VFT97992.1"/>
    </source>
</evidence>
<evidence type="ECO:0000259" key="1">
    <source>
        <dbReference type="Pfam" id="PF00561"/>
    </source>
</evidence>
<gene>
    <name evidence="3" type="primary">Aste57867_21320</name>
    <name evidence="2" type="ORF">As57867_021251</name>
    <name evidence="3" type="ORF">ASTE57867_21320</name>
</gene>
<dbReference type="Pfam" id="PF00561">
    <property type="entry name" value="Abhydrolase_1"/>
    <property type="match status" value="1"/>
</dbReference>
<sequence length="318" mass="34686">MGTSAQGEDLVHSVVDSFVYPEHSTIKAVTLPNGLHVEYALHGNASAPDKLVLLMGLGAQKEAWLLFLTAFYRKPGHLERFQVLTPDNRGAGGTDGPRGAYTTSQMAQDTLQLLDHLMWPRVHVAGVSMGGMIAQKLGAIAPTRVRSLALLVTTPGFSEAPAPGWSNVKAYASIFRCLLKPTHHAKTMAALQVSYPAEYLALAHDTMDALYAIHSTRIKIGDQKPTGSWGQYRAVLNHRMSRANLQKIQEAGFPILILGAGQDRLIPVSHSKVLSDRLSGARTNLVIVEAAGHMIHMQFRTKLVHILTEHLISCDRVK</sequence>
<dbReference type="InterPro" id="IPR029058">
    <property type="entry name" value="AB_hydrolase_fold"/>
</dbReference>
<dbReference type="Proteomes" id="UP000332933">
    <property type="component" value="Unassembled WGS sequence"/>
</dbReference>
<dbReference type="AlphaFoldDB" id="A0A485LHT9"/>
<name>A0A485LHT9_9STRA</name>
<dbReference type="SUPFAM" id="SSF53474">
    <property type="entry name" value="alpha/beta-Hydrolases"/>
    <property type="match status" value="1"/>
</dbReference>
<keyword evidence="4" id="KW-1185">Reference proteome</keyword>
<proteinExistence type="predicted"/>
<dbReference type="PANTHER" id="PTHR43433">
    <property type="entry name" value="HYDROLASE, ALPHA/BETA FOLD FAMILY PROTEIN"/>
    <property type="match status" value="1"/>
</dbReference>
<dbReference type="EMBL" id="CAADRA010006994">
    <property type="protein sequence ID" value="VFT97992.1"/>
    <property type="molecule type" value="Genomic_DNA"/>
</dbReference>
<dbReference type="PANTHER" id="PTHR43433:SF5">
    <property type="entry name" value="AB HYDROLASE-1 DOMAIN-CONTAINING PROTEIN"/>
    <property type="match status" value="1"/>
</dbReference>
<dbReference type="Gene3D" id="3.40.50.1820">
    <property type="entry name" value="alpha/beta hydrolase"/>
    <property type="match status" value="1"/>
</dbReference>
<organism evidence="3 4">
    <name type="scientific">Aphanomyces stellatus</name>
    <dbReference type="NCBI Taxonomy" id="120398"/>
    <lineage>
        <taxon>Eukaryota</taxon>
        <taxon>Sar</taxon>
        <taxon>Stramenopiles</taxon>
        <taxon>Oomycota</taxon>
        <taxon>Saprolegniomycetes</taxon>
        <taxon>Saprolegniales</taxon>
        <taxon>Verrucalvaceae</taxon>
        <taxon>Aphanomyces</taxon>
    </lineage>
</organism>